<comment type="caution">
    <text evidence="1">The sequence shown here is derived from an EMBL/GenBank/DDBJ whole genome shotgun (WGS) entry which is preliminary data.</text>
</comment>
<dbReference type="VEuPathDB" id="TriTrypDB:TcIL3000_0_40040"/>
<name>F9W7R3_TRYCI</name>
<gene>
    <name evidence="1" type="ORF">TCIL3000_0_40040</name>
</gene>
<protein>
    <submittedName>
        <fullName evidence="1">WGS project CAEQ00000000 data, annotated contig 1644</fullName>
    </submittedName>
</protein>
<dbReference type="Proteomes" id="UP000000702">
    <property type="component" value="Unassembled WGS sequence"/>
</dbReference>
<dbReference type="EMBL" id="CAEQ01001069">
    <property type="protein sequence ID" value="CCD13235.1"/>
    <property type="molecule type" value="Genomic_DNA"/>
</dbReference>
<reference evidence="1 2" key="2">
    <citation type="journal article" date="2012" name="Proc. Natl. Acad. Sci. U.S.A.">
        <title>Antigenic diversity is generated by distinct evolutionary mechanisms in African trypanosome species.</title>
        <authorList>
            <person name="Jackson A.P."/>
            <person name="Berry A."/>
            <person name="Aslett M."/>
            <person name="Allison H.C."/>
            <person name="Burton P."/>
            <person name="Vavrova-Anderson J."/>
            <person name="Brown R."/>
            <person name="Browne H."/>
            <person name="Corton N."/>
            <person name="Hauser H."/>
            <person name="Gamble J."/>
            <person name="Gilderthorp R."/>
            <person name="Marcello L."/>
            <person name="McQuillan J."/>
            <person name="Otto T.D."/>
            <person name="Quail M.A."/>
            <person name="Sanders M.J."/>
            <person name="van Tonder A."/>
            <person name="Ginger M.L."/>
            <person name="Field M.C."/>
            <person name="Barry J.D."/>
            <person name="Hertz-Fowler C."/>
            <person name="Berriman M."/>
        </authorList>
    </citation>
    <scope>NUCLEOTIDE SEQUENCE [LARGE SCALE GENOMIC DNA]</scope>
    <source>
        <strain evidence="1 2">IL3000</strain>
    </source>
</reference>
<accession>F9W7R3</accession>
<proteinExistence type="predicted"/>
<dbReference type="OMA" id="VRAMEWD"/>
<organism evidence="1 2">
    <name type="scientific">Trypanosoma congolense (strain IL3000)</name>
    <dbReference type="NCBI Taxonomy" id="1068625"/>
    <lineage>
        <taxon>Eukaryota</taxon>
        <taxon>Discoba</taxon>
        <taxon>Euglenozoa</taxon>
        <taxon>Kinetoplastea</taxon>
        <taxon>Metakinetoplastina</taxon>
        <taxon>Trypanosomatida</taxon>
        <taxon>Trypanosomatidae</taxon>
        <taxon>Trypanosoma</taxon>
        <taxon>Nannomonas</taxon>
    </lineage>
</organism>
<reference evidence="2" key="1">
    <citation type="submission" date="2011-07" db="EMBL/GenBank/DDBJ databases">
        <title>Divergent evolution of antigenic variation in African trypanosomes.</title>
        <authorList>
            <person name="Jackson A.P."/>
            <person name="Berry A."/>
            <person name="Allison H.C."/>
            <person name="Burton P."/>
            <person name="Anderson J."/>
            <person name="Aslett M."/>
            <person name="Brown R."/>
            <person name="Corton N."/>
            <person name="Harris D."/>
            <person name="Hauser H."/>
            <person name="Gamble J."/>
            <person name="Gilderthorp R."/>
            <person name="McQuillan J."/>
            <person name="Quail M.A."/>
            <person name="Sanders M."/>
            <person name="Van Tonder A."/>
            <person name="Ginger M.L."/>
            <person name="Donelson J.E."/>
            <person name="Field M.C."/>
            <person name="Barry J.D."/>
            <person name="Berriman M."/>
            <person name="Hertz-Fowler C."/>
        </authorList>
    </citation>
    <scope>NUCLEOTIDE SEQUENCE [LARGE SCALE GENOMIC DNA]</scope>
    <source>
        <strain evidence="2">IL3000</strain>
    </source>
</reference>
<sequence length="300" mass="34057">MLLSDLEGVEHTASCREDPKKQIPSMRGILYVCLCIFSLTLGTGLAQKNKNITLYLVRELALRGVGDVVLTARFSKNVNAYIRRHTDERVQTSVYSVAPDVMIVARAWFMGDPQNATDSYNTVSGIFDSWENQVDDILVSQLNNASLRELGVQPRIIELSDQCEYGDTIIKETSEDFGFNNLTLEINMTKVSEEDLLSRLCSVLAFTDCSLIVVDVTRKDYIYSTAVVTITSPNRNECLIMLMNNFRHASPMFPENIESVLVAQVEIYRRYGPNLTEVGMFQAPCSRRFWYLIFLLLCFH</sequence>
<dbReference type="AlphaFoldDB" id="F9W7R3"/>
<keyword evidence="2" id="KW-1185">Reference proteome</keyword>
<evidence type="ECO:0000313" key="2">
    <source>
        <dbReference type="Proteomes" id="UP000000702"/>
    </source>
</evidence>
<evidence type="ECO:0000313" key="1">
    <source>
        <dbReference type="EMBL" id="CCD13235.1"/>
    </source>
</evidence>